<dbReference type="InterPro" id="IPR022791">
    <property type="entry name" value="L-PG_synthase/AglD"/>
</dbReference>
<keyword evidence="4 7" id="KW-1133">Transmembrane helix</keyword>
<dbReference type="PANTHER" id="PTHR39087:SF2">
    <property type="entry name" value="UPF0104 MEMBRANE PROTEIN MJ1595"/>
    <property type="match status" value="1"/>
</dbReference>
<feature type="transmembrane region" description="Helical" evidence="7">
    <location>
        <begin position="247"/>
        <end position="266"/>
    </location>
</feature>
<dbReference type="Proteomes" id="UP001634747">
    <property type="component" value="Unassembled WGS sequence"/>
</dbReference>
<evidence type="ECO:0000256" key="6">
    <source>
        <dbReference type="SAM" id="MobiDB-lite"/>
    </source>
</evidence>
<evidence type="ECO:0000256" key="7">
    <source>
        <dbReference type="SAM" id="Phobius"/>
    </source>
</evidence>
<feature type="transmembrane region" description="Helical" evidence="7">
    <location>
        <begin position="321"/>
        <end position="344"/>
    </location>
</feature>
<dbReference type="PANTHER" id="PTHR39087">
    <property type="entry name" value="UPF0104 MEMBRANE PROTEIN MJ1595"/>
    <property type="match status" value="1"/>
</dbReference>
<proteinExistence type="predicted"/>
<dbReference type="Pfam" id="PF03706">
    <property type="entry name" value="LPG_synthase_TM"/>
    <property type="match status" value="1"/>
</dbReference>
<keyword evidence="3 7" id="KW-0812">Transmembrane</keyword>
<feature type="transmembrane region" description="Helical" evidence="7">
    <location>
        <begin position="30"/>
        <end position="48"/>
    </location>
</feature>
<organism evidence="8 9">
    <name type="scientific">Terriglobus aquaticus</name>
    <dbReference type="NCBI Taxonomy" id="940139"/>
    <lineage>
        <taxon>Bacteria</taxon>
        <taxon>Pseudomonadati</taxon>
        <taxon>Acidobacteriota</taxon>
        <taxon>Terriglobia</taxon>
        <taxon>Terriglobales</taxon>
        <taxon>Acidobacteriaceae</taxon>
        <taxon>Terriglobus</taxon>
    </lineage>
</organism>
<evidence type="ECO:0000256" key="3">
    <source>
        <dbReference type="ARBA" id="ARBA00022692"/>
    </source>
</evidence>
<dbReference type="EMBL" id="JBJYXY010000001">
    <property type="protein sequence ID" value="MFN2975776.1"/>
    <property type="molecule type" value="Genomic_DNA"/>
</dbReference>
<keyword evidence="5 7" id="KW-0472">Membrane</keyword>
<dbReference type="RefSeq" id="WP_263412712.1">
    <property type="nucleotide sequence ID" value="NZ_BAABBH010000001.1"/>
</dbReference>
<evidence type="ECO:0000256" key="4">
    <source>
        <dbReference type="ARBA" id="ARBA00022989"/>
    </source>
</evidence>
<evidence type="ECO:0000256" key="2">
    <source>
        <dbReference type="ARBA" id="ARBA00022475"/>
    </source>
</evidence>
<gene>
    <name evidence="8" type="ORF">ACK2TP_08380</name>
</gene>
<evidence type="ECO:0000256" key="5">
    <source>
        <dbReference type="ARBA" id="ARBA00023136"/>
    </source>
</evidence>
<evidence type="ECO:0000313" key="9">
    <source>
        <dbReference type="Proteomes" id="UP001634747"/>
    </source>
</evidence>
<accession>A0ABW9KLG1</accession>
<feature type="transmembrane region" description="Helical" evidence="7">
    <location>
        <begin position="186"/>
        <end position="205"/>
    </location>
</feature>
<keyword evidence="9" id="KW-1185">Reference proteome</keyword>
<comment type="caution">
    <text evidence="8">The sequence shown here is derived from an EMBL/GenBank/DDBJ whole genome shotgun (WGS) entry which is preliminary data.</text>
</comment>
<protein>
    <submittedName>
        <fullName evidence="8">Lysylphosphatidylglycerol synthase transmembrane domain-containing protein</fullName>
    </submittedName>
</protein>
<name>A0ABW9KLG1_9BACT</name>
<evidence type="ECO:0000256" key="1">
    <source>
        <dbReference type="ARBA" id="ARBA00004651"/>
    </source>
</evidence>
<evidence type="ECO:0000313" key="8">
    <source>
        <dbReference type="EMBL" id="MFN2975776.1"/>
    </source>
</evidence>
<feature type="transmembrane region" description="Helical" evidence="7">
    <location>
        <begin position="60"/>
        <end position="80"/>
    </location>
</feature>
<keyword evidence="2" id="KW-1003">Cell membrane</keyword>
<reference evidence="8 9" key="1">
    <citation type="submission" date="2024-12" db="EMBL/GenBank/DDBJ databases">
        <authorList>
            <person name="Lee Y."/>
        </authorList>
    </citation>
    <scope>NUCLEOTIDE SEQUENCE [LARGE SCALE GENOMIC DNA]</scope>
    <source>
        <strain evidence="8 9">03SUJ4</strain>
    </source>
</reference>
<sequence length="376" mass="40995">MKTDTVGPGDVTPAEPAIGTEGRKDRKREIWKLIPGFGISGFFLWRTIRGIHYDDLRALHLVHPVWIVGMTLFLVGSYTLRIYRWWFMLRRSGAASFAVCSRVLLTSFAANNVLPFRIGDFLRVFTYANDLNASSSTILSTVILERLLDIFTLLLFLVGLLVHAAHALPPVLVRGHSLNVLHFAEPVLLVVALGLVLLLFGASLLQRMVEALVRRMPGGARTEKVQRWALLLFDSVLKLSFAGRMFLLVSSVAVWLCEGMIFVSIARMLDIAVLPRGPWLAVTLSNLGFLIPSSPGAIGVYENFCKAAMTSQGAAPGISGLYGILVHVVVFFSVTIAGGIAFLAHRVARGAATRPLRDDLAELPSELPAATPPGIS</sequence>
<feature type="transmembrane region" description="Helical" evidence="7">
    <location>
        <begin position="278"/>
        <end position="301"/>
    </location>
</feature>
<feature type="region of interest" description="Disordered" evidence="6">
    <location>
        <begin position="1"/>
        <end position="23"/>
    </location>
</feature>
<feature type="transmembrane region" description="Helical" evidence="7">
    <location>
        <begin position="147"/>
        <end position="166"/>
    </location>
</feature>
<comment type="subcellular location">
    <subcellularLocation>
        <location evidence="1">Cell membrane</location>
        <topology evidence="1">Multi-pass membrane protein</topology>
    </subcellularLocation>
</comment>